<dbReference type="EMBL" id="BGPR01022708">
    <property type="protein sequence ID" value="GBN89274.1"/>
    <property type="molecule type" value="Genomic_DNA"/>
</dbReference>
<evidence type="ECO:0000313" key="2">
    <source>
        <dbReference type="Proteomes" id="UP000499080"/>
    </source>
</evidence>
<sequence>FYVLICWTPEVVRKREAALGGMVKRCVKLSTGTTVVQLFSELENIVWEEPVLCDKLDELSRPSMISKSHLLYDFICGTAIKCHLPNASCPVLDLVDKHSQG</sequence>
<dbReference type="Proteomes" id="UP000499080">
    <property type="component" value="Unassembled WGS sequence"/>
</dbReference>
<comment type="caution">
    <text evidence="1">The sequence shown here is derived from an EMBL/GenBank/DDBJ whole genome shotgun (WGS) entry which is preliminary data.</text>
</comment>
<evidence type="ECO:0000313" key="1">
    <source>
        <dbReference type="EMBL" id="GBN89274.1"/>
    </source>
</evidence>
<accession>A0A4Y2SLX5</accession>
<dbReference type="AlphaFoldDB" id="A0A4Y2SLX5"/>
<gene>
    <name evidence="1" type="ORF">AVEN_232975_1</name>
</gene>
<organism evidence="1 2">
    <name type="scientific">Araneus ventricosus</name>
    <name type="common">Orbweaver spider</name>
    <name type="synonym">Epeira ventricosa</name>
    <dbReference type="NCBI Taxonomy" id="182803"/>
    <lineage>
        <taxon>Eukaryota</taxon>
        <taxon>Metazoa</taxon>
        <taxon>Ecdysozoa</taxon>
        <taxon>Arthropoda</taxon>
        <taxon>Chelicerata</taxon>
        <taxon>Arachnida</taxon>
        <taxon>Araneae</taxon>
        <taxon>Araneomorphae</taxon>
        <taxon>Entelegynae</taxon>
        <taxon>Araneoidea</taxon>
        <taxon>Araneidae</taxon>
        <taxon>Araneus</taxon>
    </lineage>
</organism>
<keyword evidence="2" id="KW-1185">Reference proteome</keyword>
<reference evidence="1 2" key="1">
    <citation type="journal article" date="2019" name="Sci. Rep.">
        <title>Orb-weaving spider Araneus ventricosus genome elucidates the spidroin gene catalogue.</title>
        <authorList>
            <person name="Kono N."/>
            <person name="Nakamura H."/>
            <person name="Ohtoshi R."/>
            <person name="Moran D.A.P."/>
            <person name="Shinohara A."/>
            <person name="Yoshida Y."/>
            <person name="Fujiwara M."/>
            <person name="Mori M."/>
            <person name="Tomita M."/>
            <person name="Arakawa K."/>
        </authorList>
    </citation>
    <scope>NUCLEOTIDE SEQUENCE [LARGE SCALE GENOMIC DNA]</scope>
</reference>
<protein>
    <submittedName>
        <fullName evidence="1">Uncharacterized protein</fullName>
    </submittedName>
</protein>
<name>A0A4Y2SLX5_ARAVE</name>
<proteinExistence type="predicted"/>
<feature type="non-terminal residue" evidence="1">
    <location>
        <position position="1"/>
    </location>
</feature>